<reference evidence="5" key="1">
    <citation type="journal article" date="2023" name="bioRxiv">
        <title>Scaffold-level genome assemblies of two parasitoid biocontrol wasps reveal the parthenogenesis mechanism and an associated novel virus.</title>
        <authorList>
            <person name="Inwood S."/>
            <person name="Skelly J."/>
            <person name="Guhlin J."/>
            <person name="Harrop T."/>
            <person name="Goldson S."/>
            <person name="Dearden P."/>
        </authorList>
    </citation>
    <scope>NUCLEOTIDE SEQUENCE</scope>
    <source>
        <strain evidence="5">Lincoln</strain>
        <tissue evidence="5">Whole body</tissue>
    </source>
</reference>
<evidence type="ECO:0000256" key="2">
    <source>
        <dbReference type="ARBA" id="ARBA00023157"/>
    </source>
</evidence>
<reference evidence="5" key="2">
    <citation type="submission" date="2023-03" db="EMBL/GenBank/DDBJ databases">
        <authorList>
            <person name="Inwood S.N."/>
            <person name="Skelly J.G."/>
            <person name="Guhlin J."/>
            <person name="Harrop T.W.R."/>
            <person name="Goldson S.G."/>
            <person name="Dearden P.K."/>
        </authorList>
    </citation>
    <scope>NUCLEOTIDE SEQUENCE</scope>
    <source>
        <strain evidence="5">Lincoln</strain>
        <tissue evidence="5">Whole body</tissue>
    </source>
</reference>
<evidence type="ECO:0000313" key="6">
    <source>
        <dbReference type="Proteomes" id="UP001168972"/>
    </source>
</evidence>
<dbReference type="PROSITE" id="PS51465">
    <property type="entry name" value="KAZAL_2"/>
    <property type="match status" value="1"/>
</dbReference>
<dbReference type="InterPro" id="IPR002350">
    <property type="entry name" value="Kazal_dom"/>
</dbReference>
<keyword evidence="1" id="KW-0732">Signal</keyword>
<keyword evidence="6" id="KW-1185">Reference proteome</keyword>
<dbReference type="Proteomes" id="UP001168972">
    <property type="component" value="Unassembled WGS sequence"/>
</dbReference>
<keyword evidence="3" id="KW-0325">Glycoprotein</keyword>
<proteinExistence type="predicted"/>
<feature type="domain" description="Kazal-like" evidence="4">
    <location>
        <begin position="29"/>
        <end position="81"/>
    </location>
</feature>
<dbReference type="FunFam" id="3.30.60.30:FF:000024">
    <property type="entry name" value="Transmembrane agrin"/>
    <property type="match status" value="1"/>
</dbReference>
<dbReference type="PANTHER" id="PTHR13866:SF14">
    <property type="entry name" value="BM-40"/>
    <property type="match status" value="1"/>
</dbReference>
<feature type="non-terminal residue" evidence="5">
    <location>
        <position position="1"/>
    </location>
</feature>
<evidence type="ECO:0000259" key="4">
    <source>
        <dbReference type="PROSITE" id="PS51465"/>
    </source>
</evidence>
<dbReference type="CDD" id="cd00104">
    <property type="entry name" value="KAZAL_FS"/>
    <property type="match status" value="1"/>
</dbReference>
<evidence type="ECO:0000256" key="1">
    <source>
        <dbReference type="ARBA" id="ARBA00022729"/>
    </source>
</evidence>
<dbReference type="GO" id="GO:0005518">
    <property type="term" value="F:collagen binding"/>
    <property type="evidence" value="ECO:0007669"/>
    <property type="project" value="TreeGrafter"/>
</dbReference>
<dbReference type="GO" id="GO:0005509">
    <property type="term" value="F:calcium ion binding"/>
    <property type="evidence" value="ECO:0007669"/>
    <property type="project" value="TreeGrafter"/>
</dbReference>
<organism evidence="5 6">
    <name type="scientific">Microctonus hyperodae</name>
    <name type="common">Parasitoid wasp</name>
    <dbReference type="NCBI Taxonomy" id="165561"/>
    <lineage>
        <taxon>Eukaryota</taxon>
        <taxon>Metazoa</taxon>
        <taxon>Ecdysozoa</taxon>
        <taxon>Arthropoda</taxon>
        <taxon>Hexapoda</taxon>
        <taxon>Insecta</taxon>
        <taxon>Pterygota</taxon>
        <taxon>Neoptera</taxon>
        <taxon>Endopterygota</taxon>
        <taxon>Hymenoptera</taxon>
        <taxon>Apocrita</taxon>
        <taxon>Ichneumonoidea</taxon>
        <taxon>Braconidae</taxon>
        <taxon>Euphorinae</taxon>
        <taxon>Microctonus</taxon>
    </lineage>
</organism>
<dbReference type="EMBL" id="JAQQBR010001832">
    <property type="protein sequence ID" value="KAK0166712.1"/>
    <property type="molecule type" value="Genomic_DNA"/>
</dbReference>
<name>A0AA39FBW5_MICHY</name>
<dbReference type="Gene3D" id="3.30.60.30">
    <property type="match status" value="1"/>
</dbReference>
<dbReference type="Pfam" id="PF07648">
    <property type="entry name" value="Kazal_2"/>
    <property type="match status" value="1"/>
</dbReference>
<dbReference type="InterPro" id="IPR036058">
    <property type="entry name" value="Kazal_dom_sf"/>
</dbReference>
<gene>
    <name evidence="5" type="ORF">PV327_004202</name>
</gene>
<dbReference type="SMART" id="SM00280">
    <property type="entry name" value="KAZAL"/>
    <property type="match status" value="1"/>
</dbReference>
<dbReference type="GO" id="GO:0005615">
    <property type="term" value="C:extracellular space"/>
    <property type="evidence" value="ECO:0007669"/>
    <property type="project" value="TreeGrafter"/>
</dbReference>
<dbReference type="AlphaFoldDB" id="A0AA39FBW5"/>
<dbReference type="PANTHER" id="PTHR13866">
    <property type="entry name" value="SPARC OSTEONECTIN"/>
    <property type="match status" value="1"/>
</dbReference>
<dbReference type="GO" id="GO:0050840">
    <property type="term" value="F:extracellular matrix binding"/>
    <property type="evidence" value="ECO:0007669"/>
    <property type="project" value="TreeGrafter"/>
</dbReference>
<evidence type="ECO:0000256" key="3">
    <source>
        <dbReference type="ARBA" id="ARBA00023180"/>
    </source>
</evidence>
<evidence type="ECO:0000313" key="5">
    <source>
        <dbReference type="EMBL" id="KAK0166712.1"/>
    </source>
</evidence>
<sequence length="81" mass="8513">EIKDPCRNVNCSLGSQCVRSRDGTDAKCECLKSCPNLGDHEGSGPVCGTDGVDYQSVCELNRLACANGTNVTVAFRGKCGE</sequence>
<dbReference type="SUPFAM" id="SSF100895">
    <property type="entry name" value="Kazal-type serine protease inhibitors"/>
    <property type="match status" value="1"/>
</dbReference>
<protein>
    <recommendedName>
        <fullName evidence="4">Kazal-like domain-containing protein</fullName>
    </recommendedName>
</protein>
<keyword evidence="2" id="KW-1015">Disulfide bond</keyword>
<comment type="caution">
    <text evidence="5">The sequence shown here is derived from an EMBL/GenBank/DDBJ whole genome shotgun (WGS) entry which is preliminary data.</text>
</comment>
<accession>A0AA39FBW5</accession>